<dbReference type="PROSITE" id="PS01009">
    <property type="entry name" value="CRISP_1"/>
    <property type="match status" value="1"/>
</dbReference>
<keyword evidence="1" id="KW-0812">Transmembrane</keyword>
<dbReference type="SMART" id="SM00198">
    <property type="entry name" value="SCP"/>
    <property type="match status" value="1"/>
</dbReference>
<dbReference type="GO" id="GO:0005615">
    <property type="term" value="C:extracellular space"/>
    <property type="evidence" value="ECO:0000318"/>
    <property type="project" value="GO_Central"/>
</dbReference>
<evidence type="ECO:0000256" key="1">
    <source>
        <dbReference type="SAM" id="Phobius"/>
    </source>
</evidence>
<dbReference type="PANTHER" id="PTHR10334">
    <property type="entry name" value="CYSTEINE-RICH SECRETORY PROTEIN-RELATED"/>
    <property type="match status" value="1"/>
</dbReference>
<feature type="domain" description="SCP" evidence="3">
    <location>
        <begin position="70"/>
        <end position="217"/>
    </location>
</feature>
<dbReference type="PROSITE" id="PS01010">
    <property type="entry name" value="CRISP_2"/>
    <property type="match status" value="1"/>
</dbReference>
<reference evidence="4" key="2">
    <citation type="submission" date="2021-01" db="UniProtKB">
        <authorList>
            <consortium name="EnsemblMetazoa"/>
        </authorList>
    </citation>
    <scope>IDENTIFICATION</scope>
</reference>
<dbReference type="InterPro" id="IPR035940">
    <property type="entry name" value="CAP_sf"/>
</dbReference>
<proteinExistence type="predicted"/>
<feature type="chain" id="PRO_5029780509" description="SCP domain-containing protein" evidence="2">
    <location>
        <begin position="33"/>
        <end position="704"/>
    </location>
</feature>
<feature type="signal peptide" evidence="2">
    <location>
        <begin position="1"/>
        <end position="32"/>
    </location>
</feature>
<keyword evidence="1" id="KW-1133">Transmembrane helix</keyword>
<reference evidence="5" key="1">
    <citation type="submission" date="2015-02" db="EMBL/GenBank/DDBJ databases">
        <title>Genome sequencing for Strongylocentrotus purpuratus.</title>
        <authorList>
            <person name="Murali S."/>
            <person name="Liu Y."/>
            <person name="Vee V."/>
            <person name="English A."/>
            <person name="Wang M."/>
            <person name="Skinner E."/>
            <person name="Han Y."/>
            <person name="Muzny D.M."/>
            <person name="Worley K.C."/>
            <person name="Gibbs R.A."/>
        </authorList>
    </citation>
    <scope>NUCLEOTIDE SEQUENCE</scope>
</reference>
<dbReference type="Pfam" id="PF00188">
    <property type="entry name" value="CAP"/>
    <property type="match status" value="1"/>
</dbReference>
<dbReference type="GeneID" id="100889316"/>
<dbReference type="EnsemblMetazoa" id="XM_011685332">
    <property type="protein sequence ID" value="XP_011683634"/>
    <property type="gene ID" value="LOC100889316"/>
</dbReference>
<dbReference type="InterPro" id="IPR014044">
    <property type="entry name" value="CAP_dom"/>
</dbReference>
<dbReference type="Proteomes" id="UP000007110">
    <property type="component" value="Unassembled WGS sequence"/>
</dbReference>
<dbReference type="AlphaFoldDB" id="A0A7M7HK25"/>
<feature type="transmembrane region" description="Helical" evidence="1">
    <location>
        <begin position="586"/>
        <end position="608"/>
    </location>
</feature>
<evidence type="ECO:0000256" key="2">
    <source>
        <dbReference type="SAM" id="SignalP"/>
    </source>
</evidence>
<dbReference type="InParanoid" id="A0A7M7HK25"/>
<dbReference type="OrthoDB" id="337038at2759"/>
<name>A0A7M7HK25_STRPU</name>
<protein>
    <recommendedName>
        <fullName evidence="3">SCP domain-containing protein</fullName>
    </recommendedName>
</protein>
<dbReference type="InterPro" id="IPR001283">
    <property type="entry name" value="CRISP-related"/>
</dbReference>
<dbReference type="Gene3D" id="3.40.33.10">
    <property type="entry name" value="CAP"/>
    <property type="match status" value="1"/>
</dbReference>
<dbReference type="RefSeq" id="XP_011683634.1">
    <property type="nucleotide sequence ID" value="XM_011685332.2"/>
</dbReference>
<sequence length="704" mass="77174">MDISRLCRCSLPAILRHLVFLVLSWNCGMVTCENDGTILKLVEKDQNVNRPLRDFLTRGRVKRSTGFTRNQQHSIVELHNRFRGEAVPPAANMEHLTWSDNLAKAAQTWSENCTWGHGPSGAVTVQYGQNVWLDKAATTANPVGITATRGWFEESRFYDHATNDCSGEQCGHYTQLMWASSTKVGCGRHYCPRVTGASDARGWFITCNYYPPGNYIGAKPYAAGESCTQCESGKGTCDKNLCRNCTGISTQCECRQVCHCGGTLNRNNCTCACPNGYFGPDCSEYCEDKHPLCGKSPGWPGYWTCALHPQIPRNCPKMCKVCTPPDPGSSKCALPTAPPATFQPFNTDSSFFTTGSFFGPGQTGMTTVDGGVTQRNGRKRPTITEVPCVDKKCKNGIVRGTDCSCACIVGYEGGECQYVTTELDHGVIFYLEGNIKQWPTSKSVLKAITAMAVNSYCSQYPNECCLKSSNLLLNRTKVPAYINGSHVSAAIGFPVQIKENEFKVDMLVHPPPQSPLCKDGGYLTQKLLLASLGYQFDSIRASLSVTTNFTLYALEGREIQESTNPAGDPFAPGEGGKEGAEKTLTIVLSTVAAVTSIFAITIVIMAIHKCVKKKEYVRPAMSTKSSFVSVLETGDGDGDDGDQTLAVKDEVYHNRAARMESAAVRISRTSNLFKMSRRSWLMTTRKQLRRKLQVQTSEGKLFAH</sequence>
<evidence type="ECO:0000259" key="3">
    <source>
        <dbReference type="SMART" id="SM00198"/>
    </source>
</evidence>
<evidence type="ECO:0000313" key="4">
    <source>
        <dbReference type="EnsemblMetazoa" id="XP_011683634"/>
    </source>
</evidence>
<dbReference type="InterPro" id="IPR018244">
    <property type="entry name" value="Allrgn_V5/Tpx1_CS"/>
</dbReference>
<keyword evidence="1" id="KW-0472">Membrane</keyword>
<organism evidence="4 5">
    <name type="scientific">Strongylocentrotus purpuratus</name>
    <name type="common">Purple sea urchin</name>
    <dbReference type="NCBI Taxonomy" id="7668"/>
    <lineage>
        <taxon>Eukaryota</taxon>
        <taxon>Metazoa</taxon>
        <taxon>Echinodermata</taxon>
        <taxon>Eleutherozoa</taxon>
        <taxon>Echinozoa</taxon>
        <taxon>Echinoidea</taxon>
        <taxon>Euechinoidea</taxon>
        <taxon>Echinacea</taxon>
        <taxon>Camarodonta</taxon>
        <taxon>Echinidea</taxon>
        <taxon>Strongylocentrotidae</taxon>
        <taxon>Strongylocentrotus</taxon>
    </lineage>
</organism>
<keyword evidence="2" id="KW-0732">Signal</keyword>
<dbReference type="PRINTS" id="PR00837">
    <property type="entry name" value="V5TPXLIKE"/>
</dbReference>
<dbReference type="SUPFAM" id="SSF55797">
    <property type="entry name" value="PR-1-like"/>
    <property type="match status" value="1"/>
</dbReference>
<evidence type="ECO:0000313" key="5">
    <source>
        <dbReference type="Proteomes" id="UP000007110"/>
    </source>
</evidence>
<keyword evidence="5" id="KW-1185">Reference proteome</keyword>
<accession>A0A7M7HK25</accession>